<protein>
    <submittedName>
        <fullName evidence="2">Lycopene cyclase protein</fullName>
    </submittedName>
</protein>
<gene>
    <name evidence="2" type="ordered locus">Spiaf_1285</name>
</gene>
<accession>H9UIL7</accession>
<organism evidence="2 3">
    <name type="scientific">Spirochaeta africana (strain ATCC 700263 / DSM 8902 / Z-7692)</name>
    <dbReference type="NCBI Taxonomy" id="889378"/>
    <lineage>
        <taxon>Bacteria</taxon>
        <taxon>Pseudomonadati</taxon>
        <taxon>Spirochaetota</taxon>
        <taxon>Spirochaetia</taxon>
        <taxon>Spirochaetales</taxon>
        <taxon>Spirochaetaceae</taxon>
        <taxon>Spirochaeta</taxon>
    </lineage>
</organism>
<keyword evidence="1" id="KW-1133">Transmembrane helix</keyword>
<dbReference type="HOGENOM" id="CLU_042644_0_0_12"/>
<keyword evidence="1" id="KW-0472">Membrane</keyword>
<dbReference type="AlphaFoldDB" id="H9UIL7"/>
<keyword evidence="3" id="KW-1185">Reference proteome</keyword>
<feature type="transmembrane region" description="Helical" evidence="1">
    <location>
        <begin position="6"/>
        <end position="24"/>
    </location>
</feature>
<dbReference type="Proteomes" id="UP000007383">
    <property type="component" value="Chromosome"/>
</dbReference>
<dbReference type="KEGG" id="sfc:Spiaf_1285"/>
<dbReference type="STRING" id="889378.Spiaf_1285"/>
<evidence type="ECO:0000313" key="2">
    <source>
        <dbReference type="EMBL" id="AFG37360.1"/>
    </source>
</evidence>
<evidence type="ECO:0000256" key="1">
    <source>
        <dbReference type="SAM" id="Phobius"/>
    </source>
</evidence>
<dbReference type="SUPFAM" id="SSF51905">
    <property type="entry name" value="FAD/NAD(P)-binding domain"/>
    <property type="match status" value="1"/>
</dbReference>
<reference evidence="3" key="1">
    <citation type="journal article" date="2013" name="Stand. Genomic Sci.">
        <title>Complete genome sequence of the halophilic bacterium Spirochaeta africana type strain (Z-7692(T)) from the alkaline Lake Magadi in the East African Rift.</title>
        <authorList>
            <person name="Liolos K."/>
            <person name="Abt B."/>
            <person name="Scheuner C."/>
            <person name="Teshima H."/>
            <person name="Held B."/>
            <person name="Lapidus A."/>
            <person name="Nolan M."/>
            <person name="Lucas S."/>
            <person name="Deshpande S."/>
            <person name="Cheng J.F."/>
            <person name="Tapia R."/>
            <person name="Goodwin L.A."/>
            <person name="Pitluck S."/>
            <person name="Pagani I."/>
            <person name="Ivanova N."/>
            <person name="Mavromatis K."/>
            <person name="Mikhailova N."/>
            <person name="Huntemann M."/>
            <person name="Pati A."/>
            <person name="Chen A."/>
            <person name="Palaniappan K."/>
            <person name="Land M."/>
            <person name="Rohde M."/>
            <person name="Tindall B.J."/>
            <person name="Detter J.C."/>
            <person name="Goker M."/>
            <person name="Bristow J."/>
            <person name="Eisen J.A."/>
            <person name="Markowitz V."/>
            <person name="Hugenholtz P."/>
            <person name="Woyke T."/>
            <person name="Klenk H.P."/>
            <person name="Kyrpides N.C."/>
        </authorList>
    </citation>
    <scope>NUCLEOTIDE SEQUENCE</scope>
    <source>
        <strain evidence="3">ATCC 700263 / DSM 8902 / Z-7692</strain>
    </source>
</reference>
<proteinExistence type="predicted"/>
<evidence type="ECO:0000313" key="3">
    <source>
        <dbReference type="Proteomes" id="UP000007383"/>
    </source>
</evidence>
<dbReference type="eggNOG" id="COG0654">
    <property type="taxonomic scope" value="Bacteria"/>
</dbReference>
<dbReference type="PATRIC" id="fig|889378.3.peg.1289"/>
<dbReference type="EMBL" id="CP003282">
    <property type="protein sequence ID" value="AFG37360.1"/>
    <property type="molecule type" value="Genomic_DNA"/>
</dbReference>
<keyword evidence="1" id="KW-0812">Transmembrane</keyword>
<sequence>MRDYDYIIAGGGMAGLSLAYHLALSPLQDSRILILDRERKTTNDRTWCYWTEKPHIFDTIAYRSWEHLWFIGEGYEERIPLAPFRYQMVRGVDYYKAVESTLDRFPNIERHYGEITSLQDTREGGLVVCDGREYLGRYVFDGRLNPREFTVDEQHYHFLKQHFVGWEIETDHDVFDAEAATLFDFRTPQNNEMRFMYILPFSSRRAIVEFTLFSYHLLERSEYEQAIRDYLTNILQIDTWRILDSEDGIIPMTDQPFQRRVGKHILRIGTVGGRVKASTGFAFFRTHQDSAAIISSLVQHQHPFALPDPPARYRLFDSMLLQILYRRGDLAEPVFTRLFARNPIQRLFRFLDERGNVWENLQLMATTRWRWFLSAWWRIVVRRKI</sequence>
<dbReference type="Gene3D" id="3.50.50.60">
    <property type="entry name" value="FAD/NAD(P)-binding domain"/>
    <property type="match status" value="1"/>
</dbReference>
<dbReference type="Pfam" id="PF05834">
    <property type="entry name" value="Lycopene_cycl"/>
    <property type="match status" value="1"/>
</dbReference>
<dbReference type="InterPro" id="IPR036188">
    <property type="entry name" value="FAD/NAD-bd_sf"/>
</dbReference>
<name>H9UIL7_SPIAZ</name>